<reference evidence="1 2" key="1">
    <citation type="journal article" date="2024" name="Science">
        <title>Giant polyketide synthase enzymes in the biosynthesis of giant marine polyether toxins.</title>
        <authorList>
            <person name="Fallon T.R."/>
            <person name="Shende V.V."/>
            <person name="Wierzbicki I.H."/>
            <person name="Pendleton A.L."/>
            <person name="Watervoot N.F."/>
            <person name="Auber R.P."/>
            <person name="Gonzalez D.J."/>
            <person name="Wisecaver J.H."/>
            <person name="Moore B.S."/>
        </authorList>
    </citation>
    <scope>NUCLEOTIDE SEQUENCE [LARGE SCALE GENOMIC DNA]</scope>
    <source>
        <strain evidence="1 2">12B1</strain>
    </source>
</reference>
<dbReference type="Proteomes" id="UP001515480">
    <property type="component" value="Unassembled WGS sequence"/>
</dbReference>
<proteinExistence type="predicted"/>
<evidence type="ECO:0000313" key="1">
    <source>
        <dbReference type="EMBL" id="KAL1525576.1"/>
    </source>
</evidence>
<dbReference type="EMBL" id="JBGBPQ010000004">
    <property type="protein sequence ID" value="KAL1525576.1"/>
    <property type="molecule type" value="Genomic_DNA"/>
</dbReference>
<name>A0AB34JUM7_PRYPA</name>
<dbReference type="AlphaFoldDB" id="A0AB34JUM7"/>
<sequence>MLYERDPNAALLRSSSILHGPHQREPWLPMLAAPSGGRPTVCAAYRLECVPGSKPMRARLGLPRGLGGLGEGVPAASHGATLGDGRHVPWRLRARDFCRKPPREILRLPNRTDILRGRKYGIPSPRDCFCSTESLLPRFDDPRGFGRRVPAGALPGVPRADPSSYTCQAGNAFVTFQCSEVLLLPPPRPAGARIDALPHLLRVKCIPCIGGAEEKGVHVLIATYDHYGHGLLAIVQRVINQLWLARGLGHEPFVFLGERPFAEPQACEYGSSTYFEASLGSNMWDYWFRQPGDYRLGMRSVRGRRISSLEVAAVGHADRSGPVRAYGSPRYYNRVERQMIRLAAHQFVGVGGAKLVRGSIRRRAHSLFREWRQFSTHVLGIHVRGTDKVVQPKVPPEAYFPFIDAYLAAFKDAAVFVATDDKGYMERIRSRYRALNSTGRLLTAAAADKARTFSTSRDDVLLAESAAISAYEKGAGVLVDALLLSQCDFLLKATSAVAEFALWANPSLHHRHLDLQITDRFRSQSLPSWTHFVGMNVVSELRNSKIERRTVAEVFCSALAAGCALEPTLTYRQNRCSVCDLEYARAAKLMSRGRASVHGDVHNPIPVPQSDS</sequence>
<accession>A0AB34JUM7</accession>
<organism evidence="1 2">
    <name type="scientific">Prymnesium parvum</name>
    <name type="common">Toxic golden alga</name>
    <dbReference type="NCBI Taxonomy" id="97485"/>
    <lineage>
        <taxon>Eukaryota</taxon>
        <taxon>Haptista</taxon>
        <taxon>Haptophyta</taxon>
        <taxon>Prymnesiophyceae</taxon>
        <taxon>Prymnesiales</taxon>
        <taxon>Prymnesiaceae</taxon>
        <taxon>Prymnesium</taxon>
    </lineage>
</organism>
<dbReference type="Gene3D" id="3.40.50.11350">
    <property type="match status" value="1"/>
</dbReference>
<gene>
    <name evidence="1" type="ORF">AB1Y20_020430</name>
</gene>
<evidence type="ECO:0000313" key="2">
    <source>
        <dbReference type="Proteomes" id="UP001515480"/>
    </source>
</evidence>
<comment type="caution">
    <text evidence="1">The sequence shown here is derived from an EMBL/GenBank/DDBJ whole genome shotgun (WGS) entry which is preliminary data.</text>
</comment>
<keyword evidence="2" id="KW-1185">Reference proteome</keyword>
<protein>
    <submittedName>
        <fullName evidence="1">Uncharacterized protein</fullName>
    </submittedName>
</protein>